<evidence type="ECO:0000256" key="4">
    <source>
        <dbReference type="ARBA" id="ARBA00022475"/>
    </source>
</evidence>
<feature type="domain" description="K+ potassium transporter integral membrane" evidence="14">
    <location>
        <begin position="18"/>
        <end position="469"/>
    </location>
</feature>
<accession>A0ABS4SK88</accession>
<evidence type="ECO:0000256" key="3">
    <source>
        <dbReference type="ARBA" id="ARBA00022448"/>
    </source>
</evidence>
<evidence type="ECO:0000256" key="11">
    <source>
        <dbReference type="ARBA" id="ARBA00023065"/>
    </source>
</evidence>
<feature type="transmembrane region" description="Helical" evidence="13">
    <location>
        <begin position="217"/>
        <end position="240"/>
    </location>
</feature>
<comment type="subcellular location">
    <subcellularLocation>
        <location evidence="13">Cell membrane</location>
        <topology evidence="13">Multi-pass membrane protein</topology>
    </subcellularLocation>
    <subcellularLocation>
        <location evidence="1">Membrane</location>
        <topology evidence="1">Multi-pass membrane protein</topology>
    </subcellularLocation>
</comment>
<proteinExistence type="inferred from homology"/>
<evidence type="ECO:0000259" key="14">
    <source>
        <dbReference type="Pfam" id="PF02705"/>
    </source>
</evidence>
<dbReference type="PANTHER" id="PTHR30540:SF79">
    <property type="entry name" value="LOW AFFINITY POTASSIUM TRANSPORT SYSTEM PROTEIN KUP"/>
    <property type="match status" value="1"/>
</dbReference>
<feature type="transmembrane region" description="Helical" evidence="13">
    <location>
        <begin position="430"/>
        <end position="447"/>
    </location>
</feature>
<comment type="catalytic activity">
    <reaction evidence="13">
        <text>K(+)(in) + H(+)(in) = K(+)(out) + H(+)(out)</text>
        <dbReference type="Rhea" id="RHEA:28490"/>
        <dbReference type="ChEBI" id="CHEBI:15378"/>
        <dbReference type="ChEBI" id="CHEBI:29103"/>
    </reaction>
</comment>
<evidence type="ECO:0000256" key="6">
    <source>
        <dbReference type="ARBA" id="ARBA00022538"/>
    </source>
</evidence>
<evidence type="ECO:0000256" key="2">
    <source>
        <dbReference type="ARBA" id="ARBA00007019"/>
    </source>
</evidence>
<protein>
    <recommendedName>
        <fullName evidence="13">Probable potassium transport system protein Kup</fullName>
    </recommendedName>
</protein>
<dbReference type="HAMAP" id="MF_01522">
    <property type="entry name" value="Kup"/>
    <property type="match status" value="1"/>
</dbReference>
<keyword evidence="17" id="KW-1185">Reference proteome</keyword>
<feature type="transmembrane region" description="Helical" evidence="13">
    <location>
        <begin position="107"/>
        <end position="126"/>
    </location>
</feature>
<comment type="function">
    <text evidence="13">Transport of potassium into the cell. Likely operates as a K(+):H(+) symporter.</text>
</comment>
<evidence type="ECO:0000256" key="10">
    <source>
        <dbReference type="ARBA" id="ARBA00022989"/>
    </source>
</evidence>
<dbReference type="Pfam" id="PF02705">
    <property type="entry name" value="K_trans"/>
    <property type="match status" value="1"/>
</dbReference>
<keyword evidence="5" id="KW-0997">Cell inner membrane</keyword>
<keyword evidence="10 13" id="KW-1133">Transmembrane helix</keyword>
<dbReference type="InterPro" id="IPR023051">
    <property type="entry name" value="Kup"/>
</dbReference>
<dbReference type="InterPro" id="IPR053951">
    <property type="entry name" value="K_trans_N"/>
</dbReference>
<keyword evidence="6 13" id="KW-0633">Potassium transport</keyword>
<feature type="transmembrane region" description="Helical" evidence="13">
    <location>
        <begin position="370"/>
        <end position="390"/>
    </location>
</feature>
<dbReference type="EMBL" id="JAGINP010000009">
    <property type="protein sequence ID" value="MBP2292968.1"/>
    <property type="molecule type" value="Genomic_DNA"/>
</dbReference>
<feature type="transmembrane region" description="Helical" evidence="13">
    <location>
        <begin position="176"/>
        <end position="197"/>
    </location>
</feature>
<evidence type="ECO:0000256" key="5">
    <source>
        <dbReference type="ARBA" id="ARBA00022519"/>
    </source>
</evidence>
<evidence type="ECO:0000256" key="13">
    <source>
        <dbReference type="HAMAP-Rule" id="MF_01522"/>
    </source>
</evidence>
<dbReference type="InterPro" id="IPR053952">
    <property type="entry name" value="K_trans_C"/>
</dbReference>
<keyword evidence="3 13" id="KW-0813">Transport</keyword>
<gene>
    <name evidence="13" type="primary">kup</name>
    <name evidence="16" type="ORF">J2851_002750</name>
</gene>
<reference evidence="16 17" key="1">
    <citation type="submission" date="2021-03" db="EMBL/GenBank/DDBJ databases">
        <title>Genomic Encyclopedia of Type Strains, Phase III (KMG-III): the genomes of soil and plant-associated and newly described type strains.</title>
        <authorList>
            <person name="Whitman W."/>
        </authorList>
    </citation>
    <scope>NUCLEOTIDE SEQUENCE [LARGE SCALE GENOMIC DNA]</scope>
    <source>
        <strain evidence="16 17">IMMIB AFH-6</strain>
    </source>
</reference>
<feature type="domain" description="K+ potassium transporter C-terminal" evidence="15">
    <location>
        <begin position="481"/>
        <end position="629"/>
    </location>
</feature>
<feature type="transmembrane region" description="Helical" evidence="13">
    <location>
        <begin position="292"/>
        <end position="316"/>
    </location>
</feature>
<feature type="transmembrane region" description="Helical" evidence="13">
    <location>
        <begin position="146"/>
        <end position="164"/>
    </location>
</feature>
<dbReference type="Pfam" id="PF22776">
    <property type="entry name" value="K_trans_C"/>
    <property type="match status" value="1"/>
</dbReference>
<keyword evidence="7 13" id="KW-0812">Transmembrane</keyword>
<evidence type="ECO:0000259" key="15">
    <source>
        <dbReference type="Pfam" id="PF22776"/>
    </source>
</evidence>
<dbReference type="InterPro" id="IPR003855">
    <property type="entry name" value="K+_transporter"/>
</dbReference>
<feature type="transmembrane region" description="Helical" evidence="13">
    <location>
        <begin position="344"/>
        <end position="364"/>
    </location>
</feature>
<organism evidence="16 17">
    <name type="scientific">Azospirillum rugosum</name>
    <dbReference type="NCBI Taxonomy" id="416170"/>
    <lineage>
        <taxon>Bacteria</taxon>
        <taxon>Pseudomonadati</taxon>
        <taxon>Pseudomonadota</taxon>
        <taxon>Alphaproteobacteria</taxon>
        <taxon>Rhodospirillales</taxon>
        <taxon>Azospirillaceae</taxon>
        <taxon>Azospirillum</taxon>
    </lineage>
</organism>
<dbReference type="Proteomes" id="UP000781958">
    <property type="component" value="Unassembled WGS sequence"/>
</dbReference>
<evidence type="ECO:0000256" key="8">
    <source>
        <dbReference type="ARBA" id="ARBA00022847"/>
    </source>
</evidence>
<evidence type="ECO:0000256" key="12">
    <source>
        <dbReference type="ARBA" id="ARBA00023136"/>
    </source>
</evidence>
<keyword evidence="12 13" id="KW-0472">Membrane</keyword>
<dbReference type="RefSeq" id="WP_209766839.1">
    <property type="nucleotide sequence ID" value="NZ_JAGINP010000009.1"/>
</dbReference>
<sequence length="629" mass="68145">MTEASIPTPAGTAKLRALTLGALGVVYGDIGTSPLYTLRECFVQSGLPVQHDTVLGVLSLIFWSLMLVVTLKYVTFVMRADNQGEGGILALTALALRGMRPGHRRTMAVMATGLIGAALFYGDSIITPAISVLSAIEGLTVATPVFEKYVIPITLAILVMLFVVQRHGTARVGALFGPIMVVWFAVLALLGVAQIVREPRVLEALLPIHALRTLAEHGTLGFVLLGAVVLAVTGGEALYADMGHFGRRPIQMAWYGIVLPGLLINYFGQGALLLSDPSTIENPFFHLAPDWALYPMVALAAAATIIASQAVISGAFSMTRQAIHLRYLPRMEIRHTSAHEIGQIYLPAVNWLLLAGVAALVLGFKTSSNLAAAYGIAVTGTMVATTLLAYKVARRLGKWTLWQAGGALIVFLGIDTAFFSANLLKVFEGGWFPLAVAAGVFLLMTTWRRGRAELRDKLAEDAIPMDALMGRLKGGAIPRVPGTAVFLTSSARDLPPSLLHNLKHNKVLHERVVLLTVEIEDVPTVPASERFKLTPYSAGFFRLIVRFGFMDEPDVPAALRERRMPGLPFEPMDTTYFVSRETLIPTRRTGLPRWQEIVFITLSKASTSASEYFCIPPGRVVELGIQIEI</sequence>
<evidence type="ECO:0000256" key="1">
    <source>
        <dbReference type="ARBA" id="ARBA00004141"/>
    </source>
</evidence>
<feature type="transmembrane region" description="Helical" evidence="13">
    <location>
        <begin position="252"/>
        <end position="272"/>
    </location>
</feature>
<evidence type="ECO:0000313" key="16">
    <source>
        <dbReference type="EMBL" id="MBP2292968.1"/>
    </source>
</evidence>
<evidence type="ECO:0000256" key="7">
    <source>
        <dbReference type="ARBA" id="ARBA00022692"/>
    </source>
</evidence>
<evidence type="ECO:0000256" key="9">
    <source>
        <dbReference type="ARBA" id="ARBA00022958"/>
    </source>
</evidence>
<keyword evidence="8 13" id="KW-0769">Symport</keyword>
<dbReference type="PANTHER" id="PTHR30540">
    <property type="entry name" value="OSMOTIC STRESS POTASSIUM TRANSPORTER"/>
    <property type="match status" value="1"/>
</dbReference>
<keyword evidence="4 13" id="KW-1003">Cell membrane</keyword>
<keyword evidence="11 13" id="KW-0406">Ion transport</keyword>
<keyword evidence="9 13" id="KW-0630">Potassium</keyword>
<feature type="transmembrane region" description="Helical" evidence="13">
    <location>
        <begin position="54"/>
        <end position="74"/>
    </location>
</feature>
<comment type="similarity">
    <text evidence="2 13">Belongs to the HAK/KUP transporter (TC 2.A.72) family.</text>
</comment>
<name>A0ABS4SK88_9PROT</name>
<evidence type="ECO:0000313" key="17">
    <source>
        <dbReference type="Proteomes" id="UP000781958"/>
    </source>
</evidence>
<comment type="caution">
    <text evidence="16">The sequence shown here is derived from an EMBL/GenBank/DDBJ whole genome shotgun (WGS) entry which is preliminary data.</text>
</comment>
<feature type="transmembrane region" description="Helical" evidence="13">
    <location>
        <begin position="402"/>
        <end position="424"/>
    </location>
</feature>